<proteinExistence type="predicted"/>
<dbReference type="EMBL" id="SNXE01000001">
    <property type="protein sequence ID" value="TDP13260.1"/>
    <property type="molecule type" value="Genomic_DNA"/>
</dbReference>
<protein>
    <recommendedName>
        <fullName evidence="4">TonB-dependent receptor-like protein</fullName>
    </recommendedName>
</protein>
<evidence type="ECO:0000313" key="3">
    <source>
        <dbReference type="Proteomes" id="UP000295357"/>
    </source>
</evidence>
<reference evidence="2 3" key="1">
    <citation type="submission" date="2019-03" db="EMBL/GenBank/DDBJ databases">
        <title>Genomic Encyclopedia of Type Strains, Phase IV (KMG-IV): sequencing the most valuable type-strain genomes for metagenomic binning, comparative biology and taxonomic classification.</title>
        <authorList>
            <person name="Goeker M."/>
        </authorList>
    </citation>
    <scope>NUCLEOTIDE SEQUENCE [LARGE SCALE GENOMIC DNA]</scope>
    <source>
        <strain evidence="2 3">DSM 25082</strain>
    </source>
</reference>
<organism evidence="2 3">
    <name type="scientific">Roseateles asaccharophilus</name>
    <dbReference type="NCBI Taxonomy" id="582607"/>
    <lineage>
        <taxon>Bacteria</taxon>
        <taxon>Pseudomonadati</taxon>
        <taxon>Pseudomonadota</taxon>
        <taxon>Betaproteobacteria</taxon>
        <taxon>Burkholderiales</taxon>
        <taxon>Sphaerotilaceae</taxon>
        <taxon>Roseateles</taxon>
    </lineage>
</organism>
<keyword evidence="3" id="KW-1185">Reference proteome</keyword>
<comment type="caution">
    <text evidence="2">The sequence shown here is derived from an EMBL/GenBank/DDBJ whole genome shotgun (WGS) entry which is preliminary data.</text>
</comment>
<sequence length="80" mass="8422">MNRKQALVQVLFTLAAGLMFAGAASAQKIEQLPRVVITGKSVPASQAQQVVQLPRVVIEGRSLGSAGNTQLAAAKPQRRV</sequence>
<keyword evidence="1" id="KW-0732">Signal</keyword>
<feature type="chain" id="PRO_5020236522" description="TonB-dependent receptor-like protein" evidence="1">
    <location>
        <begin position="27"/>
        <end position="80"/>
    </location>
</feature>
<evidence type="ECO:0008006" key="4">
    <source>
        <dbReference type="Google" id="ProtNLM"/>
    </source>
</evidence>
<dbReference type="AlphaFoldDB" id="A0A4R6NCJ6"/>
<gene>
    <name evidence="2" type="ORF">DFR39_101735</name>
</gene>
<feature type="signal peptide" evidence="1">
    <location>
        <begin position="1"/>
        <end position="26"/>
    </location>
</feature>
<dbReference type="RefSeq" id="WP_133602155.1">
    <property type="nucleotide sequence ID" value="NZ_JAUFPJ010000001.1"/>
</dbReference>
<evidence type="ECO:0000313" key="2">
    <source>
        <dbReference type="EMBL" id="TDP13260.1"/>
    </source>
</evidence>
<evidence type="ECO:0000256" key="1">
    <source>
        <dbReference type="SAM" id="SignalP"/>
    </source>
</evidence>
<name>A0A4R6NCJ6_9BURK</name>
<dbReference type="Proteomes" id="UP000295357">
    <property type="component" value="Unassembled WGS sequence"/>
</dbReference>
<accession>A0A4R6NCJ6</accession>